<reference evidence="2" key="1">
    <citation type="submission" date="2022-07" db="EMBL/GenBank/DDBJ databases">
        <title>Evaluation of T. orientalis genome assembly methods using nanopore sequencing and analysis of variation between genomes.</title>
        <authorList>
            <person name="Yam J."/>
            <person name="Micallef M.L."/>
            <person name="Liu M."/>
            <person name="Djordjevic S.P."/>
            <person name="Bogema D.R."/>
            <person name="Jenkins C."/>
        </authorList>
    </citation>
    <scope>NUCLEOTIDE SEQUENCE</scope>
    <source>
        <strain evidence="2">Goon Nure</strain>
    </source>
</reference>
<evidence type="ECO:0000313" key="2">
    <source>
        <dbReference type="EMBL" id="UKK01548.2"/>
    </source>
</evidence>
<evidence type="ECO:0000256" key="1">
    <source>
        <dbReference type="SAM" id="MobiDB-lite"/>
    </source>
</evidence>
<protein>
    <submittedName>
        <fullName evidence="2">Uncharacterized protein</fullName>
    </submittedName>
</protein>
<name>A0A976MC05_THEOR</name>
<accession>A0A976MC05</accession>
<evidence type="ECO:0000313" key="3">
    <source>
        <dbReference type="Proteomes" id="UP000244811"/>
    </source>
</evidence>
<dbReference type="AlphaFoldDB" id="A0A976MC05"/>
<dbReference type="EMBL" id="CP056070">
    <property type="protein sequence ID" value="UKK01548.2"/>
    <property type="molecule type" value="Genomic_DNA"/>
</dbReference>
<gene>
    <name evidence="2" type="ORF">MACK_002365</name>
</gene>
<dbReference type="Proteomes" id="UP000244811">
    <property type="component" value="Chromosome 3"/>
</dbReference>
<organism evidence="2 3">
    <name type="scientific">Theileria orientalis</name>
    <dbReference type="NCBI Taxonomy" id="68886"/>
    <lineage>
        <taxon>Eukaryota</taxon>
        <taxon>Sar</taxon>
        <taxon>Alveolata</taxon>
        <taxon>Apicomplexa</taxon>
        <taxon>Aconoidasida</taxon>
        <taxon>Piroplasmida</taxon>
        <taxon>Theileriidae</taxon>
        <taxon>Theileria</taxon>
    </lineage>
</organism>
<proteinExistence type="predicted"/>
<feature type="region of interest" description="Disordered" evidence="1">
    <location>
        <begin position="1"/>
        <end position="40"/>
    </location>
</feature>
<sequence>MDDGLKNENVSTQGPDNVGEGKFKKVTMRPNTDDAKEGSSVGPWRVYNTKLLTKEPSIKIQPSTLLDDITTGDTGRIENSGKKYSSITVFYTSENKALLVEFDQVGGTKTYFRRKNKEGNTWASDTGIKTSPDGQLAKTLTDIANEAQIIVDSPGDGATEVQIQTSRTGSYQGGGGQVTVEVTEEKHWDKLSKIFKRYRHAINYKDDGGVYNIALIGSGVKSEFTYENPNVRVKAVQVFFKGDAKPGKDNPLVVGFVYDKGNTSGCNGNKCYYSWTALKSTRTSTGDIVRVESISEKDLINGLLEEIGNTSGVRGRMNKLVVRISEQPNNGQATYPESAYFKDKGDRKITVTKQQVSGLTGYVGYEHSFAGVNSGLADDLYVSYGNNSRFFQTGTSAKIQNVTAYYEDDSNPVSSEKKLVLITFKLTNGSIREHKYYDFVSELKGIKDASSWSTDVKKLSGLQTLSVFIGGGSNLKTRLPEETERLRQLIAFQKGGADNQNVTTSGPNNVGSDKFIKYTMTPNKQDPDVPNKRSVGPWYVYNNKLLTKEPKNKALLVEFDQVGGTKTYFRRKNKEGNTWAKETGISSGGVDAGKLNNIRTEAGVTTTRGTSSIQPGNGSRDAKRIDIYTNKTGTYSGDAKINVNLTEEQWDPLSKVFKVYKHAIQYPGGGSSGYNPSDYNIRVTGPGESGSQFGYTWPTKKVTEVEVFFKGTASPGNTDPLVVGFVYGDDVVHGSEDCKKSNSSKCYYSWSQLKDKDSTNAITNVDSVIEKDLVTVLLEMIGTSHNRQDKLVIRLGEQPASSSSNYPGTGKNKNEITVKKQFVSGDSRFVKYEHTFTGVTVNGVEGFYVSYEKNSRFIMTGLESMSGQVTLEKVAVYYKAAGASPGGTDKPLLIVFHFKGVVGTYEYRYSEFNEELQGLSGGSNWLGDTKIIGELTSTNAGGRSDSELISILQQESGSGSQGDSTAATVGGAVGGVAGVGGIAGIAIYKNFAAVTGLIGRLF</sequence>